<comment type="caution">
    <text evidence="1">The sequence shown here is derived from an EMBL/GenBank/DDBJ whole genome shotgun (WGS) entry which is preliminary data.</text>
</comment>
<evidence type="ECO:0000313" key="2">
    <source>
        <dbReference type="Proteomes" id="UP000604737"/>
    </source>
</evidence>
<protein>
    <recommendedName>
        <fullName evidence="3">PhoU domain-containing protein</fullName>
    </recommendedName>
</protein>
<accession>A0ABQ3H7N1</accession>
<name>A0ABQ3H7N1_9NEIS</name>
<sequence length="167" mass="18802">MAQIYKITARASSALPESLRSSDGIRQALAAVHEYFPLDDVQLTDQDLDRLCEASRTLARRIAGRGHIDVALRFTDLCDISSDLFKEVKEIRKAIKDLLGEYEDELEENCVGALRYISGFRNEMVPALANSILLRRFANFVDAVVLAQIRHSDENVEIELHLIELAS</sequence>
<dbReference type="RefSeq" id="WP_189462158.1">
    <property type="nucleotide sequence ID" value="NZ_BMYO01000010.1"/>
</dbReference>
<reference evidence="2" key="1">
    <citation type="journal article" date="2019" name="Int. J. Syst. Evol. Microbiol.">
        <title>The Global Catalogue of Microorganisms (GCM) 10K type strain sequencing project: providing services to taxonomists for standard genome sequencing and annotation.</title>
        <authorList>
            <consortium name="The Broad Institute Genomics Platform"/>
            <consortium name="The Broad Institute Genome Sequencing Center for Infectious Disease"/>
            <person name="Wu L."/>
            <person name="Ma J."/>
        </authorList>
    </citation>
    <scope>NUCLEOTIDE SEQUENCE [LARGE SCALE GENOMIC DNA]</scope>
    <source>
        <strain evidence="2">KCTC 23701</strain>
    </source>
</reference>
<proteinExistence type="predicted"/>
<gene>
    <name evidence="1" type="ORF">GCM10007350_34070</name>
</gene>
<dbReference type="Proteomes" id="UP000604737">
    <property type="component" value="Unassembled WGS sequence"/>
</dbReference>
<evidence type="ECO:0000313" key="1">
    <source>
        <dbReference type="EMBL" id="GHD68536.1"/>
    </source>
</evidence>
<keyword evidence="2" id="KW-1185">Reference proteome</keyword>
<organism evidence="1 2">
    <name type="scientific">Jeongeupia chitinilytica</name>
    <dbReference type="NCBI Taxonomy" id="1041641"/>
    <lineage>
        <taxon>Bacteria</taxon>
        <taxon>Pseudomonadati</taxon>
        <taxon>Pseudomonadota</taxon>
        <taxon>Betaproteobacteria</taxon>
        <taxon>Neisseriales</taxon>
        <taxon>Chitinibacteraceae</taxon>
        <taxon>Jeongeupia</taxon>
    </lineage>
</organism>
<evidence type="ECO:0008006" key="3">
    <source>
        <dbReference type="Google" id="ProtNLM"/>
    </source>
</evidence>
<dbReference type="EMBL" id="BMYO01000010">
    <property type="protein sequence ID" value="GHD68536.1"/>
    <property type="molecule type" value="Genomic_DNA"/>
</dbReference>